<evidence type="ECO:0000313" key="3">
    <source>
        <dbReference type="WBParaSite" id="nRc.2.0.1.t11573-RA"/>
    </source>
</evidence>
<dbReference type="GO" id="GO:0070382">
    <property type="term" value="C:exocytic vesicle"/>
    <property type="evidence" value="ECO:0007669"/>
    <property type="project" value="TreeGrafter"/>
</dbReference>
<dbReference type="Gene3D" id="2.60.40.150">
    <property type="entry name" value="C2 domain"/>
    <property type="match status" value="1"/>
</dbReference>
<keyword evidence="2" id="KW-1185">Reference proteome</keyword>
<evidence type="ECO:0000259" key="1">
    <source>
        <dbReference type="PROSITE" id="PS50004"/>
    </source>
</evidence>
<organism evidence="2 3">
    <name type="scientific">Romanomermis culicivorax</name>
    <name type="common">Nematode worm</name>
    <dbReference type="NCBI Taxonomy" id="13658"/>
    <lineage>
        <taxon>Eukaryota</taxon>
        <taxon>Metazoa</taxon>
        <taxon>Ecdysozoa</taxon>
        <taxon>Nematoda</taxon>
        <taxon>Enoplea</taxon>
        <taxon>Dorylaimia</taxon>
        <taxon>Mermithida</taxon>
        <taxon>Mermithoidea</taxon>
        <taxon>Mermithidae</taxon>
        <taxon>Romanomermis</taxon>
    </lineage>
</organism>
<dbReference type="PANTHER" id="PTHR45716">
    <property type="entry name" value="BITESIZE, ISOFORM I"/>
    <property type="match status" value="1"/>
</dbReference>
<dbReference type="Proteomes" id="UP000887565">
    <property type="component" value="Unplaced"/>
</dbReference>
<evidence type="ECO:0000313" key="2">
    <source>
        <dbReference type="Proteomes" id="UP000887565"/>
    </source>
</evidence>
<dbReference type="InterPro" id="IPR035892">
    <property type="entry name" value="C2_domain_sf"/>
</dbReference>
<reference evidence="3" key="1">
    <citation type="submission" date="2022-11" db="UniProtKB">
        <authorList>
            <consortium name="WormBaseParasite"/>
        </authorList>
    </citation>
    <scope>IDENTIFICATION</scope>
</reference>
<dbReference type="SUPFAM" id="SSF49562">
    <property type="entry name" value="C2 domain (Calcium/lipid-binding domain, CaLB)"/>
    <property type="match status" value="1"/>
</dbReference>
<dbReference type="GO" id="GO:0005886">
    <property type="term" value="C:plasma membrane"/>
    <property type="evidence" value="ECO:0007669"/>
    <property type="project" value="TreeGrafter"/>
</dbReference>
<dbReference type="PROSITE" id="PS50004">
    <property type="entry name" value="C2"/>
    <property type="match status" value="1"/>
</dbReference>
<sequence>MGVLRKRTLIILCGNESCAVMGSFAVTNALRYVKLDLLPDANFNIKRKTKVRRRTFNPIFNEVFQFPGMTKSDVEQRALLLGTWHVDSFGKKEFLGQCQIDLSHYPWNYGPIGVWYNLQDIKEGPIVNFGLKATNVDQNGFRKEQTSSTSVQLHFLIKSIQNVRSSKNVYATILTLAPVLLGRPSHFGACLTLASNVVAAKDN</sequence>
<proteinExistence type="predicted"/>
<protein>
    <submittedName>
        <fullName evidence="3">C2 domain-containing protein</fullName>
    </submittedName>
</protein>
<dbReference type="WBParaSite" id="nRc.2.0.1.t11573-RA">
    <property type="protein sequence ID" value="nRc.2.0.1.t11573-RA"/>
    <property type="gene ID" value="nRc.2.0.1.g11573"/>
</dbReference>
<dbReference type="SMART" id="SM00239">
    <property type="entry name" value="C2"/>
    <property type="match status" value="1"/>
</dbReference>
<dbReference type="InterPro" id="IPR000008">
    <property type="entry name" value="C2_dom"/>
</dbReference>
<dbReference type="GO" id="GO:0042043">
    <property type="term" value="F:neurexin family protein binding"/>
    <property type="evidence" value="ECO:0007669"/>
    <property type="project" value="TreeGrafter"/>
</dbReference>
<dbReference type="Pfam" id="PF00168">
    <property type="entry name" value="C2"/>
    <property type="match status" value="1"/>
</dbReference>
<name>A0A915ICR2_ROMCU</name>
<dbReference type="PANTHER" id="PTHR45716:SF2">
    <property type="entry name" value="BITESIZE, ISOFORM I"/>
    <property type="match status" value="1"/>
</dbReference>
<accession>A0A915ICR2</accession>
<feature type="domain" description="C2" evidence="1">
    <location>
        <begin position="1"/>
        <end position="116"/>
    </location>
</feature>
<dbReference type="AlphaFoldDB" id="A0A915ICR2"/>
<dbReference type="GO" id="GO:0006887">
    <property type="term" value="P:exocytosis"/>
    <property type="evidence" value="ECO:0007669"/>
    <property type="project" value="TreeGrafter"/>
</dbReference>